<dbReference type="KEGG" id="vei:Veis_4019"/>
<name>A1WQ17_VEREI</name>
<evidence type="ECO:0000259" key="1">
    <source>
        <dbReference type="Pfam" id="PF07331"/>
    </source>
</evidence>
<keyword evidence="3" id="KW-1185">Reference proteome</keyword>
<dbReference type="HOGENOM" id="CLU_108885_1_0_4"/>
<feature type="domain" description="DUF1468" evidence="1">
    <location>
        <begin position="27"/>
        <end position="183"/>
    </location>
</feature>
<dbReference type="eggNOG" id="ENOG502ZU9N">
    <property type="taxonomic scope" value="Bacteria"/>
</dbReference>
<accession>A1WQ17</accession>
<dbReference type="AlphaFoldDB" id="A1WQ17"/>
<dbReference type="Proteomes" id="UP000000374">
    <property type="component" value="Chromosome"/>
</dbReference>
<dbReference type="EMBL" id="CP000542">
    <property type="protein sequence ID" value="ABM59724.1"/>
    <property type="molecule type" value="Genomic_DNA"/>
</dbReference>
<evidence type="ECO:0000313" key="3">
    <source>
        <dbReference type="Proteomes" id="UP000000374"/>
    </source>
</evidence>
<dbReference type="STRING" id="391735.Veis_4019"/>
<dbReference type="Pfam" id="PF07331">
    <property type="entry name" value="TctB"/>
    <property type="match status" value="1"/>
</dbReference>
<gene>
    <name evidence="2" type="ordered locus">Veis_4019</name>
</gene>
<proteinExistence type="predicted"/>
<protein>
    <recommendedName>
        <fullName evidence="1">DUF1468 domain-containing protein</fullName>
    </recommendedName>
</protein>
<reference evidence="3" key="1">
    <citation type="submission" date="2006-12" db="EMBL/GenBank/DDBJ databases">
        <title>Complete sequence of chromosome 1 of Verminephrobacter eiseniae EF01-2.</title>
        <authorList>
            <person name="Copeland A."/>
            <person name="Lucas S."/>
            <person name="Lapidus A."/>
            <person name="Barry K."/>
            <person name="Detter J.C."/>
            <person name="Glavina del Rio T."/>
            <person name="Dalin E."/>
            <person name="Tice H."/>
            <person name="Pitluck S."/>
            <person name="Chertkov O."/>
            <person name="Brettin T."/>
            <person name="Bruce D."/>
            <person name="Han C."/>
            <person name="Tapia R."/>
            <person name="Gilna P."/>
            <person name="Schmutz J."/>
            <person name="Larimer F."/>
            <person name="Land M."/>
            <person name="Hauser L."/>
            <person name="Kyrpides N."/>
            <person name="Kim E."/>
            <person name="Stahl D."/>
            <person name="Richardson P."/>
        </authorList>
    </citation>
    <scope>NUCLEOTIDE SEQUENCE [LARGE SCALE GENOMIC DNA]</scope>
    <source>
        <strain evidence="3">EF01-2</strain>
    </source>
</reference>
<evidence type="ECO:0000313" key="2">
    <source>
        <dbReference type="EMBL" id="ABM59724.1"/>
    </source>
</evidence>
<organism evidence="2 3">
    <name type="scientific">Verminephrobacter eiseniae (strain EF01-2)</name>
    <dbReference type="NCBI Taxonomy" id="391735"/>
    <lineage>
        <taxon>Bacteria</taxon>
        <taxon>Pseudomonadati</taxon>
        <taxon>Pseudomonadota</taxon>
        <taxon>Betaproteobacteria</taxon>
        <taxon>Burkholderiales</taxon>
        <taxon>Comamonadaceae</taxon>
        <taxon>Verminephrobacter</taxon>
    </lineage>
</organism>
<sequence>MNIKKDVFSGLMRFVKNMKIKNQKDFFAGLMFMGIGVAFALGATKYQLGTGARMGPGYFPLLLGILLAVIGTVIVFNAATVQAPDGHQIGKWAWRPLFFILAANFAFGILLGGLHLRIPREGLPDLINVKIPAMGLIIGIYALTFISSLAGKEFNVKGVFILSTVLAIGSYMVFIWALKLQFPVWPSFITG</sequence>
<dbReference type="InterPro" id="IPR009936">
    <property type="entry name" value="DUF1468"/>
</dbReference>